<organism evidence="2 3">
    <name type="scientific">Virgisporangium aliadipatigenens</name>
    <dbReference type="NCBI Taxonomy" id="741659"/>
    <lineage>
        <taxon>Bacteria</taxon>
        <taxon>Bacillati</taxon>
        <taxon>Actinomycetota</taxon>
        <taxon>Actinomycetes</taxon>
        <taxon>Micromonosporales</taxon>
        <taxon>Micromonosporaceae</taxon>
        <taxon>Virgisporangium</taxon>
    </lineage>
</organism>
<feature type="compositionally biased region" description="Low complexity" evidence="1">
    <location>
        <begin position="16"/>
        <end position="30"/>
    </location>
</feature>
<evidence type="ECO:0000313" key="2">
    <source>
        <dbReference type="EMBL" id="GIJ46753.1"/>
    </source>
</evidence>
<feature type="compositionally biased region" description="Polar residues" evidence="1">
    <location>
        <begin position="36"/>
        <end position="49"/>
    </location>
</feature>
<keyword evidence="3" id="KW-1185">Reference proteome</keyword>
<reference evidence="2" key="1">
    <citation type="submission" date="2021-01" db="EMBL/GenBank/DDBJ databases">
        <title>Whole genome shotgun sequence of Virgisporangium aliadipatigenens NBRC 105644.</title>
        <authorList>
            <person name="Komaki H."/>
            <person name="Tamura T."/>
        </authorList>
    </citation>
    <scope>NUCLEOTIDE SEQUENCE</scope>
    <source>
        <strain evidence="2">NBRC 105644</strain>
    </source>
</reference>
<feature type="region of interest" description="Disordered" evidence="1">
    <location>
        <begin position="1"/>
        <end position="49"/>
    </location>
</feature>
<comment type="caution">
    <text evidence="2">The sequence shown here is derived from an EMBL/GenBank/DDBJ whole genome shotgun (WGS) entry which is preliminary data.</text>
</comment>
<dbReference type="Proteomes" id="UP000619260">
    <property type="component" value="Unassembled WGS sequence"/>
</dbReference>
<dbReference type="RefSeq" id="WP_203900270.1">
    <property type="nucleotide sequence ID" value="NZ_BOPF01000012.1"/>
</dbReference>
<proteinExistence type="predicted"/>
<dbReference type="AlphaFoldDB" id="A0A8J4DRG1"/>
<dbReference type="EMBL" id="BOPF01000012">
    <property type="protein sequence ID" value="GIJ46753.1"/>
    <property type="molecule type" value="Genomic_DNA"/>
</dbReference>
<accession>A0A8J4DRG1</accession>
<name>A0A8J4DRG1_9ACTN</name>
<gene>
    <name evidence="2" type="ORF">Val02_36390</name>
</gene>
<protein>
    <submittedName>
        <fullName evidence="2">Uncharacterized protein</fullName>
    </submittedName>
</protein>
<evidence type="ECO:0000256" key="1">
    <source>
        <dbReference type="SAM" id="MobiDB-lite"/>
    </source>
</evidence>
<sequence>MQQHEDERRPARRTWRAPALTRLRADATAAGGVDTPDNTAVPSSSVDLS</sequence>
<evidence type="ECO:0000313" key="3">
    <source>
        <dbReference type="Proteomes" id="UP000619260"/>
    </source>
</evidence>